<keyword evidence="2" id="KW-1185">Reference proteome</keyword>
<dbReference type="InterPro" id="IPR036188">
    <property type="entry name" value="FAD/NAD-bd_sf"/>
</dbReference>
<name>A0ABY1QRZ3_9BACT</name>
<comment type="caution">
    <text evidence="1">The sequence shown here is derived from an EMBL/GenBank/DDBJ whole genome shotgun (WGS) entry which is preliminary data.</text>
</comment>
<sequence>MNDTSATDAATLDPPGSIVVLGTTAIGIEAALYGRFLGYDVRLLAGQDVWQSRDWAAESLQRIGPPFQDDWLARNWLAGRELAGVWQEAMPMMPDRCMSSLAFSALQAQRETGVQALPNTIEQWIEEGLYALTQTDLLRGRVFANTFVDSVEMVSVELDGEEDLEEDDEELPPDFLLHLSGETDSLEDVDTLKCECLIIADLESEWLWANSKPPADYYFEIGADSGGGEVPTTQDASEWLRLGFRQIAELYAELAGRENLDLYRPERI</sequence>
<evidence type="ECO:0000313" key="1">
    <source>
        <dbReference type="EMBL" id="SMP77686.1"/>
    </source>
</evidence>
<accession>A0ABY1QRZ3</accession>
<dbReference type="Proteomes" id="UP001158067">
    <property type="component" value="Unassembled WGS sequence"/>
</dbReference>
<protein>
    <submittedName>
        <fullName evidence="1">Uncharacterized protein</fullName>
    </submittedName>
</protein>
<dbReference type="RefSeq" id="WP_283435410.1">
    <property type="nucleotide sequence ID" value="NZ_CAWLDM010000001.1"/>
</dbReference>
<proteinExistence type="predicted"/>
<dbReference type="SUPFAM" id="SSF51905">
    <property type="entry name" value="FAD/NAD(P)-binding domain"/>
    <property type="match status" value="1"/>
</dbReference>
<dbReference type="EMBL" id="FXUG01000023">
    <property type="protein sequence ID" value="SMP77686.1"/>
    <property type="molecule type" value="Genomic_DNA"/>
</dbReference>
<organism evidence="1 2">
    <name type="scientific">Neorhodopirellula lusitana</name>
    <dbReference type="NCBI Taxonomy" id="445327"/>
    <lineage>
        <taxon>Bacteria</taxon>
        <taxon>Pseudomonadati</taxon>
        <taxon>Planctomycetota</taxon>
        <taxon>Planctomycetia</taxon>
        <taxon>Pirellulales</taxon>
        <taxon>Pirellulaceae</taxon>
        <taxon>Neorhodopirellula</taxon>
    </lineage>
</organism>
<evidence type="ECO:0000313" key="2">
    <source>
        <dbReference type="Proteomes" id="UP001158067"/>
    </source>
</evidence>
<reference evidence="1 2" key="1">
    <citation type="submission" date="2017-05" db="EMBL/GenBank/DDBJ databases">
        <authorList>
            <person name="Varghese N."/>
            <person name="Submissions S."/>
        </authorList>
    </citation>
    <scope>NUCLEOTIDE SEQUENCE [LARGE SCALE GENOMIC DNA]</scope>
    <source>
        <strain evidence="1 2">DSM 25457</strain>
    </source>
</reference>
<gene>
    <name evidence="1" type="ORF">SAMN06265222_12376</name>
</gene>